<comment type="caution">
    <text evidence="1">The sequence shown here is derived from an EMBL/GenBank/DDBJ whole genome shotgun (WGS) entry which is preliminary data.</text>
</comment>
<organism evidence="1 2">
    <name type="scientific">Hibiscus sabdariffa</name>
    <name type="common">roselle</name>
    <dbReference type="NCBI Taxonomy" id="183260"/>
    <lineage>
        <taxon>Eukaryota</taxon>
        <taxon>Viridiplantae</taxon>
        <taxon>Streptophyta</taxon>
        <taxon>Embryophyta</taxon>
        <taxon>Tracheophyta</taxon>
        <taxon>Spermatophyta</taxon>
        <taxon>Magnoliopsida</taxon>
        <taxon>eudicotyledons</taxon>
        <taxon>Gunneridae</taxon>
        <taxon>Pentapetalae</taxon>
        <taxon>rosids</taxon>
        <taxon>malvids</taxon>
        <taxon>Malvales</taxon>
        <taxon>Malvaceae</taxon>
        <taxon>Malvoideae</taxon>
        <taxon>Hibiscus</taxon>
    </lineage>
</organism>
<name>A0ABR2BNQ9_9ROSI</name>
<reference evidence="1 2" key="1">
    <citation type="journal article" date="2024" name="G3 (Bethesda)">
        <title>Genome assembly of Hibiscus sabdariffa L. provides insights into metabolisms of medicinal natural products.</title>
        <authorList>
            <person name="Kim T."/>
        </authorList>
    </citation>
    <scope>NUCLEOTIDE SEQUENCE [LARGE SCALE GENOMIC DNA]</scope>
    <source>
        <strain evidence="1">TK-2024</strain>
        <tissue evidence="1">Old leaves</tissue>
    </source>
</reference>
<accession>A0ABR2BNQ9</accession>
<dbReference type="EMBL" id="JBBPBM010000099">
    <property type="protein sequence ID" value="KAK8508539.1"/>
    <property type="molecule type" value="Genomic_DNA"/>
</dbReference>
<protein>
    <submittedName>
        <fullName evidence="1">Uncharacterized protein</fullName>
    </submittedName>
</protein>
<sequence>MADEISSLMYNLHFTEEETNDVLLLSNEEAEPNWDQETMLIRKLLSTTLPDGDVFIHVFNSTWGTTILAIHMMQPHFFLFKFTNLVSVAMIKHHGPWSFDGGYGGIYSFQPTLIATRT</sequence>
<dbReference type="Pfam" id="PF14111">
    <property type="entry name" value="DUF4283"/>
    <property type="match status" value="1"/>
</dbReference>
<evidence type="ECO:0000313" key="2">
    <source>
        <dbReference type="Proteomes" id="UP001472677"/>
    </source>
</evidence>
<dbReference type="InterPro" id="IPR025558">
    <property type="entry name" value="DUF4283"/>
</dbReference>
<evidence type="ECO:0000313" key="1">
    <source>
        <dbReference type="EMBL" id="KAK8508539.1"/>
    </source>
</evidence>
<dbReference type="Proteomes" id="UP001472677">
    <property type="component" value="Unassembled WGS sequence"/>
</dbReference>
<gene>
    <name evidence="1" type="ORF">V6N12_044456</name>
</gene>
<proteinExistence type="predicted"/>
<keyword evidence="2" id="KW-1185">Reference proteome</keyword>